<dbReference type="Pfam" id="PF10609">
    <property type="entry name" value="ParA"/>
    <property type="match status" value="1"/>
</dbReference>
<dbReference type="GO" id="GO:0005524">
    <property type="term" value="F:ATP binding"/>
    <property type="evidence" value="ECO:0007669"/>
    <property type="project" value="UniProtKB-KW"/>
</dbReference>
<evidence type="ECO:0000313" key="5">
    <source>
        <dbReference type="Proteomes" id="UP000318681"/>
    </source>
</evidence>
<keyword evidence="5" id="KW-1185">Reference proteome</keyword>
<dbReference type="GO" id="GO:0005829">
    <property type="term" value="C:cytosol"/>
    <property type="evidence" value="ECO:0007669"/>
    <property type="project" value="TreeGrafter"/>
</dbReference>
<dbReference type="GO" id="GO:0009898">
    <property type="term" value="C:cytoplasmic side of plasma membrane"/>
    <property type="evidence" value="ECO:0007669"/>
    <property type="project" value="TreeGrafter"/>
</dbReference>
<dbReference type="InterPro" id="IPR033756">
    <property type="entry name" value="YlxH/NBP35"/>
</dbReference>
<organism evidence="4 5">
    <name type="scientific">Alterirhizorhabdus solaris</name>
    <dbReference type="NCBI Taxonomy" id="2529389"/>
    <lineage>
        <taxon>Bacteria</taxon>
        <taxon>Pseudomonadati</taxon>
        <taxon>Pseudomonadota</taxon>
        <taxon>Alphaproteobacteria</taxon>
        <taxon>Sphingomonadales</taxon>
        <taxon>Rhizorhabdaceae</taxon>
        <taxon>Alterirhizorhabdus</taxon>
    </lineage>
</organism>
<gene>
    <name evidence="4" type="ORF">FOY91_20760</name>
</gene>
<name>A0A558QRP3_9SPHN</name>
<evidence type="ECO:0000313" key="4">
    <source>
        <dbReference type="EMBL" id="TVV69808.1"/>
    </source>
</evidence>
<dbReference type="InterPro" id="IPR050625">
    <property type="entry name" value="ParA/MinD_ATPase"/>
</dbReference>
<sequence length="273" mass="28994">MVSESARNVRVVALASGKGGVGKTSISVNLAVALAREGQRTMLVDTDFGLANAAVMLGVNPPDTIEDVLEGRLPVEAAMHVTGDGLRLLPGASGVLADTAPLETANRRLAEGLRRQSETLDFVIVDSPSGVQPQTMRYLAMSDRVLLVLTAEPTSFMDAYATVKLLSLDHGYTAVSVISNMVDSEASGRDLFGRFHDVASRFLPADLRYLGSLPRDEHMRMAIMRKQPCVTAFPESRATAGLARLAQALAAHDIPPSSGGSRFLGLEHLDGVA</sequence>
<proteinExistence type="predicted"/>
<feature type="binding site" evidence="3">
    <location>
        <begin position="18"/>
        <end position="25"/>
    </location>
    <ligand>
        <name>ATP</name>
        <dbReference type="ChEBI" id="CHEBI:30616"/>
    </ligand>
</feature>
<dbReference type="Proteomes" id="UP000318681">
    <property type="component" value="Unassembled WGS sequence"/>
</dbReference>
<dbReference type="PIRSF" id="PIRSF003092">
    <property type="entry name" value="MinD"/>
    <property type="match status" value="1"/>
</dbReference>
<dbReference type="InterPro" id="IPR025501">
    <property type="entry name" value="MinD_FleN"/>
</dbReference>
<keyword evidence="1 3" id="KW-0547">Nucleotide-binding</keyword>
<dbReference type="OrthoDB" id="9804460at2"/>
<reference evidence="4 5" key="1">
    <citation type="submission" date="2019-07" db="EMBL/GenBank/DDBJ databases">
        <title>Sphingomonas solaris sp. nov., isolated from a solar panel from Boston, Massachusetts.</title>
        <authorList>
            <person name="Tanner K."/>
            <person name="Pascual J."/>
            <person name="Mancuso C."/>
            <person name="Pereto J."/>
            <person name="Khalil A."/>
            <person name="Vilanova C."/>
        </authorList>
    </citation>
    <scope>NUCLEOTIDE SEQUENCE [LARGE SCALE GENOMIC DNA]</scope>
    <source>
        <strain evidence="4 5">R4DWN</strain>
    </source>
</reference>
<evidence type="ECO:0000256" key="2">
    <source>
        <dbReference type="ARBA" id="ARBA00022840"/>
    </source>
</evidence>
<dbReference type="Gene3D" id="3.40.50.300">
    <property type="entry name" value="P-loop containing nucleotide triphosphate hydrolases"/>
    <property type="match status" value="1"/>
</dbReference>
<keyword evidence="2 3" id="KW-0067">ATP-binding</keyword>
<evidence type="ECO:0000256" key="3">
    <source>
        <dbReference type="PIRSR" id="PIRSR003092-1"/>
    </source>
</evidence>
<dbReference type="SUPFAM" id="SSF52540">
    <property type="entry name" value="P-loop containing nucleoside triphosphate hydrolases"/>
    <property type="match status" value="1"/>
</dbReference>
<accession>A0A558QRP3</accession>
<dbReference type="EMBL" id="VNIM01000170">
    <property type="protein sequence ID" value="TVV69808.1"/>
    <property type="molecule type" value="Genomic_DNA"/>
</dbReference>
<comment type="caution">
    <text evidence="4">The sequence shown here is derived from an EMBL/GenBank/DDBJ whole genome shotgun (WGS) entry which is preliminary data.</text>
</comment>
<protein>
    <submittedName>
        <fullName evidence="4">MinD/ParA family protein</fullName>
    </submittedName>
</protein>
<dbReference type="PANTHER" id="PTHR43384">
    <property type="entry name" value="SEPTUM SITE-DETERMINING PROTEIN MIND HOMOLOG, CHLOROPLASTIC-RELATED"/>
    <property type="match status" value="1"/>
</dbReference>
<dbReference type="AlphaFoldDB" id="A0A558QRP3"/>
<dbReference type="InterPro" id="IPR027417">
    <property type="entry name" value="P-loop_NTPase"/>
</dbReference>
<dbReference type="GO" id="GO:0016887">
    <property type="term" value="F:ATP hydrolysis activity"/>
    <property type="evidence" value="ECO:0007669"/>
    <property type="project" value="TreeGrafter"/>
</dbReference>
<dbReference type="PANTHER" id="PTHR43384:SF4">
    <property type="entry name" value="CELLULOSE BIOSYNTHESIS PROTEIN BCSQ-RELATED"/>
    <property type="match status" value="1"/>
</dbReference>
<dbReference type="GO" id="GO:0051782">
    <property type="term" value="P:negative regulation of cell division"/>
    <property type="evidence" value="ECO:0007669"/>
    <property type="project" value="TreeGrafter"/>
</dbReference>
<evidence type="ECO:0000256" key="1">
    <source>
        <dbReference type="ARBA" id="ARBA00022741"/>
    </source>
</evidence>